<evidence type="ECO:0000256" key="8">
    <source>
        <dbReference type="PROSITE-ProRule" id="PRU00555"/>
    </source>
</evidence>
<feature type="domain" description="PLA2c" evidence="10">
    <location>
        <begin position="24"/>
        <end position="485"/>
    </location>
</feature>
<dbReference type="GO" id="GO:0046475">
    <property type="term" value="P:glycerophospholipid catabolic process"/>
    <property type="evidence" value="ECO:0007669"/>
    <property type="project" value="TreeGrafter"/>
</dbReference>
<keyword evidence="12" id="KW-1185">Reference proteome</keyword>
<dbReference type="GO" id="GO:0005783">
    <property type="term" value="C:endoplasmic reticulum"/>
    <property type="evidence" value="ECO:0007669"/>
    <property type="project" value="TreeGrafter"/>
</dbReference>
<evidence type="ECO:0000313" key="11">
    <source>
        <dbReference type="EMBL" id="CAI4218757.1"/>
    </source>
</evidence>
<keyword evidence="3 9" id="KW-0732">Signal</keyword>
<dbReference type="GO" id="GO:0005829">
    <property type="term" value="C:cytosol"/>
    <property type="evidence" value="ECO:0007669"/>
    <property type="project" value="TreeGrafter"/>
</dbReference>
<feature type="signal peptide" evidence="9">
    <location>
        <begin position="1"/>
        <end position="19"/>
    </location>
</feature>
<comment type="similarity">
    <text evidence="1 9">Belongs to the lysophospholipase family.</text>
</comment>
<reference evidence="11" key="1">
    <citation type="submission" date="2022-11" db="EMBL/GenBank/DDBJ databases">
        <authorList>
            <person name="Scott C."/>
            <person name="Bruce N."/>
        </authorList>
    </citation>
    <scope>NUCLEOTIDE SEQUENCE</scope>
</reference>
<organism evidence="11 12">
    <name type="scientific">Parascedosporium putredinis</name>
    <dbReference type="NCBI Taxonomy" id="1442378"/>
    <lineage>
        <taxon>Eukaryota</taxon>
        <taxon>Fungi</taxon>
        <taxon>Dikarya</taxon>
        <taxon>Ascomycota</taxon>
        <taxon>Pezizomycotina</taxon>
        <taxon>Sordariomycetes</taxon>
        <taxon>Hypocreomycetidae</taxon>
        <taxon>Microascales</taxon>
        <taxon>Microascaceae</taxon>
        <taxon>Parascedosporium</taxon>
    </lineage>
</organism>
<evidence type="ECO:0000256" key="9">
    <source>
        <dbReference type="RuleBase" id="RU362103"/>
    </source>
</evidence>
<dbReference type="SMART" id="SM00022">
    <property type="entry name" value="PLAc"/>
    <property type="match status" value="1"/>
</dbReference>
<evidence type="ECO:0000256" key="3">
    <source>
        <dbReference type="ARBA" id="ARBA00022729"/>
    </source>
</evidence>
<dbReference type="Pfam" id="PF01735">
    <property type="entry name" value="PLA2_B"/>
    <property type="match status" value="2"/>
</dbReference>
<sequence>MRTSTVFALGLASGASGLATPPDVRLNVARAAPDSPSGATRPPCWLEAREPKTKTALDNFLKRVNIADFDYASYLQTDGAYPRISIAMSGGGYRALLNGAGFIYAADDRTGGDSGISGLLQASTYFSGLSGGGWLVSTIYGNNFTTIESLMSDEDVWQFRPRYWRDLHDQVSSKQDAGFDVSLTDYWGRAVSYQLLRGDEGGAAYTFSSIADAEDFKNGETPFPILVADGRAPDTKIINLNSTVFEFNPFELGSWDPTLYGFAPLDYIGSNFTGGRVDDKGSCVRGFDQLGFVMGTSSSLFNMALLTDIPDSPLIQPIREVDVIFAVDSSADTTYNWPNGTALRASYERSLNSIANGTHFPAVPDAETFVNLKFNQEPVFFGCDAANFSSEGGSAPPLIVYIPNAPLSGFSNVSTFDPTHEIDERNDIVQNGYNVATRGNGTLDDAWPTCVACAALSRSFERTGTTPPQACQDCFNRYCWNGQLDTTAVSSYEPGLILNAEADSGSFKMAASTALWIVPAAAAWLLTA</sequence>
<evidence type="ECO:0000259" key="10">
    <source>
        <dbReference type="PROSITE" id="PS51210"/>
    </source>
</evidence>
<gene>
    <name evidence="11" type="ORF">PPNO1_LOCUS8331</name>
</gene>
<dbReference type="PANTHER" id="PTHR10728:SF33">
    <property type="entry name" value="LYSOPHOSPHOLIPASE 1-RELATED"/>
    <property type="match status" value="1"/>
</dbReference>
<comment type="caution">
    <text evidence="11">The sequence shown here is derived from an EMBL/GenBank/DDBJ whole genome shotgun (WGS) entry which is preliminary data.</text>
</comment>
<dbReference type="PANTHER" id="PTHR10728">
    <property type="entry name" value="CYTOSOLIC PHOSPHOLIPASE A2"/>
    <property type="match status" value="1"/>
</dbReference>
<feature type="chain" id="PRO_5040539332" description="Lysophospholipase" evidence="9">
    <location>
        <begin position="20"/>
        <end position="528"/>
    </location>
</feature>
<proteinExistence type="inferred from homology"/>
<keyword evidence="5 8" id="KW-0442">Lipid degradation</keyword>
<dbReference type="OrthoDB" id="4084751at2759"/>
<evidence type="ECO:0000256" key="4">
    <source>
        <dbReference type="ARBA" id="ARBA00022801"/>
    </source>
</evidence>
<protein>
    <recommendedName>
        <fullName evidence="2 9">Lysophospholipase</fullName>
        <ecNumber evidence="2 9">3.1.1.5</ecNumber>
    </recommendedName>
</protein>
<keyword evidence="7" id="KW-0325">Glycoprotein</keyword>
<evidence type="ECO:0000256" key="5">
    <source>
        <dbReference type="ARBA" id="ARBA00022963"/>
    </source>
</evidence>
<dbReference type="AlphaFoldDB" id="A0A9P1MEX8"/>
<dbReference type="GO" id="GO:0004622">
    <property type="term" value="F:phosphatidylcholine lysophospholipase activity"/>
    <property type="evidence" value="ECO:0007669"/>
    <property type="project" value="UniProtKB-EC"/>
</dbReference>
<evidence type="ECO:0000313" key="12">
    <source>
        <dbReference type="Proteomes" id="UP000838763"/>
    </source>
</evidence>
<evidence type="ECO:0000256" key="7">
    <source>
        <dbReference type="ARBA" id="ARBA00023180"/>
    </source>
</evidence>
<dbReference type="GO" id="GO:0004623">
    <property type="term" value="F:phospholipase A2 activity"/>
    <property type="evidence" value="ECO:0007669"/>
    <property type="project" value="TreeGrafter"/>
</dbReference>
<dbReference type="Gene3D" id="3.40.1090.10">
    <property type="entry name" value="Cytosolic phospholipase A2 catalytic domain"/>
    <property type="match status" value="2"/>
</dbReference>
<dbReference type="EC" id="3.1.1.5" evidence="2 9"/>
<dbReference type="PROSITE" id="PS51210">
    <property type="entry name" value="PLA2C"/>
    <property type="match status" value="1"/>
</dbReference>
<dbReference type="Proteomes" id="UP000838763">
    <property type="component" value="Unassembled WGS sequence"/>
</dbReference>
<keyword evidence="6 8" id="KW-0443">Lipid metabolism</keyword>
<dbReference type="SUPFAM" id="SSF52151">
    <property type="entry name" value="FabD/lysophospholipase-like"/>
    <property type="match status" value="1"/>
</dbReference>
<comment type="catalytic activity">
    <reaction evidence="9">
        <text>a 1-acyl-sn-glycero-3-phosphocholine + H2O = sn-glycerol 3-phosphocholine + a fatty acid + H(+)</text>
        <dbReference type="Rhea" id="RHEA:15177"/>
        <dbReference type="ChEBI" id="CHEBI:15377"/>
        <dbReference type="ChEBI" id="CHEBI:15378"/>
        <dbReference type="ChEBI" id="CHEBI:16870"/>
        <dbReference type="ChEBI" id="CHEBI:28868"/>
        <dbReference type="ChEBI" id="CHEBI:58168"/>
        <dbReference type="EC" id="3.1.1.5"/>
    </reaction>
</comment>
<dbReference type="EMBL" id="CALLCH030000018">
    <property type="protein sequence ID" value="CAI4218757.1"/>
    <property type="molecule type" value="Genomic_DNA"/>
</dbReference>
<evidence type="ECO:0000256" key="2">
    <source>
        <dbReference type="ARBA" id="ARBA00013274"/>
    </source>
</evidence>
<keyword evidence="4 8" id="KW-0378">Hydrolase</keyword>
<name>A0A9P1MEX8_9PEZI</name>
<accession>A0A9P1MEX8</accession>
<evidence type="ECO:0000256" key="1">
    <source>
        <dbReference type="ARBA" id="ARBA00008780"/>
    </source>
</evidence>
<dbReference type="InterPro" id="IPR016035">
    <property type="entry name" value="Acyl_Trfase/lysoPLipase"/>
</dbReference>
<evidence type="ECO:0000256" key="6">
    <source>
        <dbReference type="ARBA" id="ARBA00023098"/>
    </source>
</evidence>
<dbReference type="InterPro" id="IPR002642">
    <property type="entry name" value="LysoPLipase_cat_dom"/>
</dbReference>